<proteinExistence type="predicted"/>
<dbReference type="AlphaFoldDB" id="A0A345E1P8"/>
<keyword evidence="2" id="KW-1185">Reference proteome</keyword>
<dbReference type="RefSeq" id="WP_114585264.1">
    <property type="nucleotide sequence ID" value="NZ_CP031150.1"/>
</dbReference>
<protein>
    <recommendedName>
        <fullName evidence="3">Sugar metabolism cluster protein</fullName>
    </recommendedName>
</protein>
<reference evidence="1 2" key="1">
    <citation type="submission" date="2018-07" db="EMBL/GenBank/DDBJ databases">
        <title>Genome sequences of Haloplanus sp. CBA1113.</title>
        <authorList>
            <person name="Kim Y.B."/>
            <person name="Roh S.W."/>
        </authorList>
    </citation>
    <scope>NUCLEOTIDE SEQUENCE [LARGE SCALE GENOMIC DNA]</scope>
    <source>
        <strain evidence="1 2">CBA1113</strain>
    </source>
</reference>
<organism evidence="1 2">
    <name type="scientific">Haloplanus rubicundus</name>
    <dbReference type="NCBI Taxonomy" id="1547898"/>
    <lineage>
        <taxon>Archaea</taxon>
        <taxon>Methanobacteriati</taxon>
        <taxon>Methanobacteriota</taxon>
        <taxon>Stenosarchaea group</taxon>
        <taxon>Halobacteria</taxon>
        <taxon>Halobacteriales</taxon>
        <taxon>Haloferacaceae</taxon>
        <taxon>Haloplanus</taxon>
    </lineage>
</organism>
<dbReference type="EMBL" id="CP031150">
    <property type="protein sequence ID" value="AXG06120.1"/>
    <property type="molecule type" value="Genomic_DNA"/>
</dbReference>
<sequence length="91" mass="10290">MTSERTPPTGWVLETERTTHDELMGRDYTTVLYRQEDTRSAVYINEVIDGDNVWEYIVHRSGRNGDLGTTTDLEAAKEIAFAFMSDSVASV</sequence>
<dbReference type="KEGG" id="haj:DU500_06495"/>
<accession>A0A345E1P8</accession>
<evidence type="ECO:0000313" key="1">
    <source>
        <dbReference type="EMBL" id="AXG06120.1"/>
    </source>
</evidence>
<dbReference type="OrthoDB" id="295585at2157"/>
<evidence type="ECO:0000313" key="2">
    <source>
        <dbReference type="Proteomes" id="UP000253273"/>
    </source>
</evidence>
<gene>
    <name evidence="1" type="ORF">DU500_06495</name>
</gene>
<evidence type="ECO:0008006" key="3">
    <source>
        <dbReference type="Google" id="ProtNLM"/>
    </source>
</evidence>
<name>A0A345E1P8_9EURY</name>
<dbReference type="Proteomes" id="UP000253273">
    <property type="component" value="Chromosome"/>
</dbReference>
<dbReference type="GeneID" id="37283018"/>